<reference evidence="1" key="1">
    <citation type="journal article" date="2019" name="Sci. Rep.">
        <title>Draft genome of Tanacetum cinerariifolium, the natural source of mosquito coil.</title>
        <authorList>
            <person name="Yamashiro T."/>
            <person name="Shiraishi A."/>
            <person name="Satake H."/>
            <person name="Nakayama K."/>
        </authorList>
    </citation>
    <scope>NUCLEOTIDE SEQUENCE</scope>
</reference>
<dbReference type="EMBL" id="BKCJ011855120">
    <property type="protein sequence ID" value="GFD58611.1"/>
    <property type="molecule type" value="Genomic_DNA"/>
</dbReference>
<comment type="caution">
    <text evidence="1">The sequence shown here is derived from an EMBL/GenBank/DDBJ whole genome shotgun (WGS) entry which is preliminary data.</text>
</comment>
<accession>A0A699XP10</accession>
<feature type="non-terminal residue" evidence="1">
    <location>
        <position position="82"/>
    </location>
</feature>
<dbReference type="AlphaFoldDB" id="A0A699XP10"/>
<gene>
    <name evidence="1" type="ORF">Tci_930580</name>
</gene>
<name>A0A699XP10_TANCI</name>
<feature type="non-terminal residue" evidence="1">
    <location>
        <position position="1"/>
    </location>
</feature>
<proteinExistence type="predicted"/>
<organism evidence="1">
    <name type="scientific">Tanacetum cinerariifolium</name>
    <name type="common">Dalmatian daisy</name>
    <name type="synonym">Chrysanthemum cinerariifolium</name>
    <dbReference type="NCBI Taxonomy" id="118510"/>
    <lineage>
        <taxon>Eukaryota</taxon>
        <taxon>Viridiplantae</taxon>
        <taxon>Streptophyta</taxon>
        <taxon>Embryophyta</taxon>
        <taxon>Tracheophyta</taxon>
        <taxon>Spermatophyta</taxon>
        <taxon>Magnoliopsida</taxon>
        <taxon>eudicotyledons</taxon>
        <taxon>Gunneridae</taxon>
        <taxon>Pentapetalae</taxon>
        <taxon>asterids</taxon>
        <taxon>campanulids</taxon>
        <taxon>Asterales</taxon>
        <taxon>Asteraceae</taxon>
        <taxon>Asteroideae</taxon>
        <taxon>Anthemideae</taxon>
        <taxon>Anthemidinae</taxon>
        <taxon>Tanacetum</taxon>
    </lineage>
</organism>
<dbReference type="Pfam" id="PF14078">
    <property type="entry name" value="DUF4259"/>
    <property type="match status" value="1"/>
</dbReference>
<dbReference type="InterPro" id="IPR025355">
    <property type="entry name" value="DUF4259"/>
</dbReference>
<protein>
    <submittedName>
        <fullName evidence="1">Uncharacterized protein</fullName>
    </submittedName>
</protein>
<sequence>GEENEYIEVDEASAALAAAEIVAAKIGKPTPDFPEALQQVLPGVQLLGSLQKLARKAVKQVVKESELQELWAESDESAAWLA</sequence>
<evidence type="ECO:0000313" key="1">
    <source>
        <dbReference type="EMBL" id="GFD58611.1"/>
    </source>
</evidence>